<keyword evidence="3" id="KW-1185">Reference proteome</keyword>
<evidence type="ECO:0000256" key="1">
    <source>
        <dbReference type="SAM" id="MobiDB-lite"/>
    </source>
</evidence>
<feature type="region of interest" description="Disordered" evidence="1">
    <location>
        <begin position="1"/>
        <end position="21"/>
    </location>
</feature>
<protein>
    <submittedName>
        <fullName evidence="2">Uncharacterized protein</fullName>
    </submittedName>
</protein>
<reference evidence="2 3" key="1">
    <citation type="journal article" date="2023" name="Hortic Res">
        <title>Pangenome of water caltrop reveals structural variations and asymmetric subgenome divergence after allopolyploidization.</title>
        <authorList>
            <person name="Zhang X."/>
            <person name="Chen Y."/>
            <person name="Wang L."/>
            <person name="Yuan Y."/>
            <person name="Fang M."/>
            <person name="Shi L."/>
            <person name="Lu R."/>
            <person name="Comes H.P."/>
            <person name="Ma Y."/>
            <person name="Chen Y."/>
            <person name="Huang G."/>
            <person name="Zhou Y."/>
            <person name="Zheng Z."/>
            <person name="Qiu Y."/>
        </authorList>
    </citation>
    <scope>NUCLEOTIDE SEQUENCE [LARGE SCALE GENOMIC DNA]</scope>
    <source>
        <strain evidence="2">F231</strain>
    </source>
</reference>
<sequence length="176" mass="19659">MRLLPLSKNNSNSGSHSDGRLETLSFHSAASSLERRSRMTDGTDWFTGETDQGVVLYVVVESRASMEEMVEAGQVIEDLLMDYLSVNHRTNNNYILSSRHCHGRTRKSAQALTGSGVSSYCCHNVKKEVAAPASPTLMSMGFPRQLHLPLARLCRSTRHRHHRDVIPLPVTERSAR</sequence>
<evidence type="ECO:0000313" key="2">
    <source>
        <dbReference type="EMBL" id="KAK4799808.1"/>
    </source>
</evidence>
<dbReference type="AlphaFoldDB" id="A0AAN7MWH9"/>
<dbReference type="EMBL" id="JAXQNO010000004">
    <property type="protein sequence ID" value="KAK4799808.1"/>
    <property type="molecule type" value="Genomic_DNA"/>
</dbReference>
<name>A0AAN7MWH9_TRANT</name>
<dbReference type="Proteomes" id="UP001346149">
    <property type="component" value="Unassembled WGS sequence"/>
</dbReference>
<organism evidence="2 3">
    <name type="scientific">Trapa natans</name>
    <name type="common">Water chestnut</name>
    <dbReference type="NCBI Taxonomy" id="22666"/>
    <lineage>
        <taxon>Eukaryota</taxon>
        <taxon>Viridiplantae</taxon>
        <taxon>Streptophyta</taxon>
        <taxon>Embryophyta</taxon>
        <taxon>Tracheophyta</taxon>
        <taxon>Spermatophyta</taxon>
        <taxon>Magnoliopsida</taxon>
        <taxon>eudicotyledons</taxon>
        <taxon>Gunneridae</taxon>
        <taxon>Pentapetalae</taxon>
        <taxon>rosids</taxon>
        <taxon>malvids</taxon>
        <taxon>Myrtales</taxon>
        <taxon>Lythraceae</taxon>
        <taxon>Trapa</taxon>
    </lineage>
</organism>
<accession>A0AAN7MWH9</accession>
<gene>
    <name evidence="2" type="ORF">SAY86_025173</name>
</gene>
<comment type="caution">
    <text evidence="2">The sequence shown here is derived from an EMBL/GenBank/DDBJ whole genome shotgun (WGS) entry which is preliminary data.</text>
</comment>
<feature type="compositionally biased region" description="Polar residues" evidence="1">
    <location>
        <begin position="7"/>
        <end position="16"/>
    </location>
</feature>
<proteinExistence type="predicted"/>
<evidence type="ECO:0000313" key="3">
    <source>
        <dbReference type="Proteomes" id="UP001346149"/>
    </source>
</evidence>